<dbReference type="EMBL" id="JBBNAE010000009">
    <property type="protein sequence ID" value="KAK9096294.1"/>
    <property type="molecule type" value="Genomic_DNA"/>
</dbReference>
<evidence type="ECO:0000313" key="3">
    <source>
        <dbReference type="Proteomes" id="UP001417504"/>
    </source>
</evidence>
<gene>
    <name evidence="2" type="ORF">Sjap_021791</name>
</gene>
<name>A0AAP0EWF9_9MAGN</name>
<proteinExistence type="predicted"/>
<reference evidence="2 3" key="1">
    <citation type="submission" date="2024-01" db="EMBL/GenBank/DDBJ databases">
        <title>Genome assemblies of Stephania.</title>
        <authorList>
            <person name="Yang L."/>
        </authorList>
    </citation>
    <scope>NUCLEOTIDE SEQUENCE [LARGE SCALE GENOMIC DNA]</scope>
    <source>
        <strain evidence="2">QJT</strain>
        <tissue evidence="2">Leaf</tissue>
    </source>
</reference>
<protein>
    <submittedName>
        <fullName evidence="2">Uncharacterized protein</fullName>
    </submittedName>
</protein>
<evidence type="ECO:0000313" key="2">
    <source>
        <dbReference type="EMBL" id="KAK9096294.1"/>
    </source>
</evidence>
<sequence length="151" mass="17356">MLGLEVSPADDDLHQTQVQVDQPIHEQNEGHVDEADHVSVPDQNNFIPQIETGEVNQHVNEAISKSAQTPPSKFQQQQLIQRLQAIEEDLEEVKVVIQQTSASLKMEVSAIMRNECNMLKEEIVNLFCQTMDKVEDRFSTRMVHNYRLVEY</sequence>
<keyword evidence="1" id="KW-0175">Coiled coil</keyword>
<comment type="caution">
    <text evidence="2">The sequence shown here is derived from an EMBL/GenBank/DDBJ whole genome shotgun (WGS) entry which is preliminary data.</text>
</comment>
<keyword evidence="3" id="KW-1185">Reference proteome</keyword>
<dbReference type="Proteomes" id="UP001417504">
    <property type="component" value="Unassembled WGS sequence"/>
</dbReference>
<dbReference type="AlphaFoldDB" id="A0AAP0EWF9"/>
<feature type="coiled-coil region" evidence="1">
    <location>
        <begin position="76"/>
        <end position="103"/>
    </location>
</feature>
<evidence type="ECO:0000256" key="1">
    <source>
        <dbReference type="SAM" id="Coils"/>
    </source>
</evidence>
<organism evidence="2 3">
    <name type="scientific">Stephania japonica</name>
    <dbReference type="NCBI Taxonomy" id="461633"/>
    <lineage>
        <taxon>Eukaryota</taxon>
        <taxon>Viridiplantae</taxon>
        <taxon>Streptophyta</taxon>
        <taxon>Embryophyta</taxon>
        <taxon>Tracheophyta</taxon>
        <taxon>Spermatophyta</taxon>
        <taxon>Magnoliopsida</taxon>
        <taxon>Ranunculales</taxon>
        <taxon>Menispermaceae</taxon>
        <taxon>Menispermoideae</taxon>
        <taxon>Cissampelideae</taxon>
        <taxon>Stephania</taxon>
    </lineage>
</organism>
<accession>A0AAP0EWF9</accession>